<evidence type="ECO:0000256" key="1">
    <source>
        <dbReference type="ARBA" id="ARBA00001947"/>
    </source>
</evidence>
<dbReference type="SMART" id="SM00631">
    <property type="entry name" value="Zn_pept"/>
    <property type="match status" value="1"/>
</dbReference>
<reference evidence="5 6" key="1">
    <citation type="submission" date="2022-06" db="EMBL/GenBank/DDBJ databases">
        <title>Dyella sp. Sa strain:Sa Genome sequencing.</title>
        <authorList>
            <person name="Park S."/>
        </authorList>
    </citation>
    <scope>NUCLEOTIDE SEQUENCE [LARGE SCALE GENOMIC DNA]</scope>
    <source>
        <strain evidence="5 6">Sa</strain>
    </source>
</reference>
<dbReference type="PANTHER" id="PTHR11705">
    <property type="entry name" value="PROTEASE FAMILY M14 CARBOXYPEPTIDASE A,B"/>
    <property type="match status" value="1"/>
</dbReference>
<keyword evidence="6" id="KW-1185">Reference proteome</keyword>
<protein>
    <submittedName>
        <fullName evidence="5">M14 family metallopeptidase</fullName>
    </submittedName>
</protein>
<dbReference type="SUPFAM" id="SSF53187">
    <property type="entry name" value="Zn-dependent exopeptidases"/>
    <property type="match status" value="1"/>
</dbReference>
<feature type="chain" id="PRO_5046900248" evidence="3">
    <location>
        <begin position="20"/>
        <end position="607"/>
    </location>
</feature>
<name>A0ABT1FDD1_9GAMM</name>
<evidence type="ECO:0000313" key="6">
    <source>
        <dbReference type="Proteomes" id="UP001204615"/>
    </source>
</evidence>
<comment type="similarity">
    <text evidence="2">Belongs to the peptidase M14 family.</text>
</comment>
<accession>A0ABT1FDD1</accession>
<dbReference type="RefSeq" id="WP_253566228.1">
    <property type="nucleotide sequence ID" value="NZ_JAMZEK010000002.1"/>
</dbReference>
<organism evidence="5 6">
    <name type="scientific">Dyella lutea</name>
    <dbReference type="NCBI Taxonomy" id="2950441"/>
    <lineage>
        <taxon>Bacteria</taxon>
        <taxon>Pseudomonadati</taxon>
        <taxon>Pseudomonadota</taxon>
        <taxon>Gammaproteobacteria</taxon>
        <taxon>Lysobacterales</taxon>
        <taxon>Rhodanobacteraceae</taxon>
        <taxon>Dyella</taxon>
    </lineage>
</organism>
<comment type="caution">
    <text evidence="5">The sequence shown here is derived from an EMBL/GenBank/DDBJ whole genome shotgun (WGS) entry which is preliminary data.</text>
</comment>
<dbReference type="Pfam" id="PF00246">
    <property type="entry name" value="Peptidase_M14"/>
    <property type="match status" value="1"/>
</dbReference>
<proteinExistence type="inferred from homology"/>
<dbReference type="CDD" id="cd06241">
    <property type="entry name" value="M14-like"/>
    <property type="match status" value="1"/>
</dbReference>
<dbReference type="PANTHER" id="PTHR11705:SF145">
    <property type="entry name" value="PEPTIDASE M14 CARBOXYPEPTIDASE A DOMAIN-CONTAINING PROTEIN"/>
    <property type="match status" value="1"/>
</dbReference>
<dbReference type="Gene3D" id="3.40.630.10">
    <property type="entry name" value="Zn peptidases"/>
    <property type="match status" value="1"/>
</dbReference>
<sequence>MLRPILAGLLGLAALGARATDWTTPAEATHFRNTPSYADTIGYLDRLQRAAPDKLKLVTFGTTPEGRPMTAVIASGDGTFDPAAVRAAHKAVVLLQAGIHPGEIEGKDAGLMLLRDIAVAGKWPHLLDHVVLVYIPVFSVDGHENTSPYHRINQNGPERQGFRGQSQYLNLNRDYIKADAPEMRAWLKLWQRWLPDFLIDVHTTDGADYPYDLTWYTEDPHKLDPGVAAWQQALMGKTLPAYDKRGHLASIYLEFKDGRDPTKGIANFGSGPRFSTGYAALQNRPALLIETHMLKPYAVRVRAVYDLVQLLLARIDADPTSLLAADAVADARVIARAGQPDARVPLTFKLSPQSTPYIFRGYAFTVTPSDISGAGWIHYDPGKPRTWTIPNWNTLLPDLSIAPPAAYAVPAQWTAVIDRLVAHGIAMQRLDHAVTLTAGGYQLDHPVWGASPFEGHHMLRSVDATPATRTVTLPPGSVIVPMDQRAANVAIELLEPQAPDSLLRWGYLDAVFEAKEYGEPRVLERLAHDMLARDPALATQFQQRLATDPAFAASPRERLDWFYRRSPWHAAQAVGAYPVLRLDPSQLHTLRGAGLDARAAASPTPDL</sequence>
<dbReference type="Proteomes" id="UP001204615">
    <property type="component" value="Unassembled WGS sequence"/>
</dbReference>
<evidence type="ECO:0000256" key="2">
    <source>
        <dbReference type="ARBA" id="ARBA00005988"/>
    </source>
</evidence>
<dbReference type="EMBL" id="JAMZEK010000002">
    <property type="protein sequence ID" value="MCP1374458.1"/>
    <property type="molecule type" value="Genomic_DNA"/>
</dbReference>
<feature type="signal peptide" evidence="3">
    <location>
        <begin position="1"/>
        <end position="19"/>
    </location>
</feature>
<dbReference type="InterPro" id="IPR000834">
    <property type="entry name" value="Peptidase_M14"/>
</dbReference>
<evidence type="ECO:0000313" key="5">
    <source>
        <dbReference type="EMBL" id="MCP1374458.1"/>
    </source>
</evidence>
<feature type="domain" description="Peptidase M14" evidence="4">
    <location>
        <begin position="35"/>
        <end position="300"/>
    </location>
</feature>
<gene>
    <name evidence="5" type="ORF">NC595_10325</name>
</gene>
<comment type="cofactor">
    <cofactor evidence="1">
        <name>Zn(2+)</name>
        <dbReference type="ChEBI" id="CHEBI:29105"/>
    </cofactor>
</comment>
<evidence type="ECO:0000256" key="3">
    <source>
        <dbReference type="SAM" id="SignalP"/>
    </source>
</evidence>
<keyword evidence="3" id="KW-0732">Signal</keyword>
<evidence type="ECO:0000259" key="4">
    <source>
        <dbReference type="SMART" id="SM00631"/>
    </source>
</evidence>